<evidence type="ECO:0000256" key="2">
    <source>
        <dbReference type="ARBA" id="ARBA00022964"/>
    </source>
</evidence>
<feature type="binding site" evidence="5">
    <location>
        <position position="146"/>
    </location>
    <ligand>
        <name>Fe cation</name>
        <dbReference type="ChEBI" id="CHEBI:24875"/>
        <note>catalytic</note>
    </ligand>
</feature>
<keyword evidence="3" id="KW-0560">Oxidoreductase</keyword>
<dbReference type="InterPro" id="IPR005123">
    <property type="entry name" value="Oxoglu/Fe-dep_dioxygenase_dom"/>
</dbReference>
<dbReference type="GO" id="GO:0035516">
    <property type="term" value="F:broad specificity oxidative DNA demethylase activity"/>
    <property type="evidence" value="ECO:0007669"/>
    <property type="project" value="TreeGrafter"/>
</dbReference>
<dbReference type="OrthoDB" id="9796932at2"/>
<dbReference type="PROSITE" id="PS51471">
    <property type="entry name" value="FE2OG_OXY"/>
    <property type="match status" value="1"/>
</dbReference>
<dbReference type="GO" id="GO:0008198">
    <property type="term" value="F:ferrous iron binding"/>
    <property type="evidence" value="ECO:0007669"/>
    <property type="project" value="TreeGrafter"/>
</dbReference>
<keyword evidence="4 5" id="KW-0408">Iron</keyword>
<dbReference type="InterPro" id="IPR004574">
    <property type="entry name" value="Alkb"/>
</dbReference>
<dbReference type="Proteomes" id="UP000011723">
    <property type="component" value="Chromosome"/>
</dbReference>
<evidence type="ECO:0000256" key="1">
    <source>
        <dbReference type="ARBA" id="ARBA00022723"/>
    </source>
</evidence>
<evidence type="ECO:0000256" key="3">
    <source>
        <dbReference type="ARBA" id="ARBA00023002"/>
    </source>
</evidence>
<name>M1MU37_9CORY</name>
<dbReference type="SUPFAM" id="SSF51197">
    <property type="entry name" value="Clavaminate synthase-like"/>
    <property type="match status" value="1"/>
</dbReference>
<dbReference type="PANTHER" id="PTHR16557:SF2">
    <property type="entry name" value="NUCLEIC ACID DIOXYGENASE ALKBH1"/>
    <property type="match status" value="1"/>
</dbReference>
<proteinExistence type="predicted"/>
<gene>
    <name evidence="7" type="ORF">A605_01075</name>
</gene>
<sequence length="230" mass="24190">MPTLFDSGAGFDRPAVLVAPGVAHLPGWLPVSEQERLVSQARAIARSVAGTPLAMHRPVVGTGQMSAYILSLGRYWRTRPYGYVRSLGGVDVPAVPPEYGRLARAALSAASGVAEELAPWADGAFRAETALVNYYPSGASMGLHVDANEVSEAPVVSLSIGDEAVFRMGNVHGRTRPWSDVTLMSGDLVVFGGPARRAYHGVPVVRDGTAPAGCGLCEGRINITIRQVGL</sequence>
<keyword evidence="2" id="KW-0223">Dioxygenase</keyword>
<keyword evidence="1 5" id="KW-0479">Metal-binding</keyword>
<dbReference type="AlphaFoldDB" id="M1MU37"/>
<evidence type="ECO:0000259" key="6">
    <source>
        <dbReference type="PROSITE" id="PS51471"/>
    </source>
</evidence>
<dbReference type="Gene3D" id="2.60.120.590">
    <property type="entry name" value="Alpha-ketoglutarate-dependent dioxygenase AlkB-like"/>
    <property type="match status" value="1"/>
</dbReference>
<dbReference type="GO" id="GO:0035513">
    <property type="term" value="P:oxidative RNA demethylation"/>
    <property type="evidence" value="ECO:0007669"/>
    <property type="project" value="TreeGrafter"/>
</dbReference>
<evidence type="ECO:0000256" key="4">
    <source>
        <dbReference type="ARBA" id="ARBA00023004"/>
    </source>
</evidence>
<dbReference type="STRING" id="1121362.A605_01075"/>
<dbReference type="RefSeq" id="WP_015399653.1">
    <property type="nucleotide sequence ID" value="NC_020302.1"/>
</dbReference>
<dbReference type="InterPro" id="IPR027450">
    <property type="entry name" value="AlkB-like"/>
</dbReference>
<evidence type="ECO:0000256" key="5">
    <source>
        <dbReference type="PIRSR" id="PIRSR604574-2"/>
    </source>
</evidence>
<feature type="domain" description="Fe2OG dioxygenase" evidence="6">
    <location>
        <begin position="126"/>
        <end position="229"/>
    </location>
</feature>
<dbReference type="EMBL" id="CP003697">
    <property type="protein sequence ID" value="AGF71229.1"/>
    <property type="molecule type" value="Genomic_DNA"/>
</dbReference>
<dbReference type="eggNOG" id="COG3145">
    <property type="taxonomic scope" value="Bacteria"/>
</dbReference>
<dbReference type="PANTHER" id="PTHR16557">
    <property type="entry name" value="ALKYLATED DNA REPAIR PROTEIN ALKB-RELATED"/>
    <property type="match status" value="1"/>
</dbReference>
<dbReference type="InterPro" id="IPR037151">
    <property type="entry name" value="AlkB-like_sf"/>
</dbReference>
<evidence type="ECO:0000313" key="8">
    <source>
        <dbReference type="Proteomes" id="UP000011723"/>
    </source>
</evidence>
<reference evidence="7 8" key="1">
    <citation type="journal article" date="2012" name="Stand. Genomic Sci.">
        <title>Genome sequence of the halotolerant bacterium Corynebacterium halotolerans type strain YIM 70093(T) (= DSM 44683(T)).</title>
        <authorList>
            <person name="Ruckert C."/>
            <person name="Albersmeier A."/>
            <person name="Al-Dilaimi A."/>
            <person name="Niehaus K."/>
            <person name="Szczepanowski R."/>
            <person name="Kalinowski J."/>
        </authorList>
    </citation>
    <scope>NUCLEOTIDE SEQUENCE [LARGE SCALE GENOMIC DNA]</scope>
    <source>
        <strain evidence="7">YIM 70093</strain>
    </source>
</reference>
<evidence type="ECO:0000313" key="7">
    <source>
        <dbReference type="EMBL" id="AGF71229.1"/>
    </source>
</evidence>
<dbReference type="GO" id="GO:0035515">
    <property type="term" value="F:oxidative RNA demethylase activity"/>
    <property type="evidence" value="ECO:0007669"/>
    <property type="project" value="TreeGrafter"/>
</dbReference>
<organism evidence="7 8">
    <name type="scientific">Corynebacterium halotolerans YIM 70093 = DSM 44683</name>
    <dbReference type="NCBI Taxonomy" id="1121362"/>
    <lineage>
        <taxon>Bacteria</taxon>
        <taxon>Bacillati</taxon>
        <taxon>Actinomycetota</taxon>
        <taxon>Actinomycetes</taxon>
        <taxon>Mycobacteriales</taxon>
        <taxon>Corynebacteriaceae</taxon>
        <taxon>Corynebacterium</taxon>
    </lineage>
</organism>
<dbReference type="PATRIC" id="fig|1121362.3.peg.207"/>
<keyword evidence="8" id="KW-1185">Reference proteome</keyword>
<dbReference type="Pfam" id="PF13532">
    <property type="entry name" value="2OG-FeII_Oxy_2"/>
    <property type="match status" value="1"/>
</dbReference>
<feature type="binding site" evidence="5">
    <location>
        <position position="144"/>
    </location>
    <ligand>
        <name>Fe cation</name>
        <dbReference type="ChEBI" id="CHEBI:24875"/>
        <note>catalytic</note>
    </ligand>
</feature>
<dbReference type="GO" id="GO:0005737">
    <property type="term" value="C:cytoplasm"/>
    <property type="evidence" value="ECO:0007669"/>
    <property type="project" value="TreeGrafter"/>
</dbReference>
<protein>
    <submittedName>
        <fullName evidence="7">DNA repair protein</fullName>
    </submittedName>
</protein>
<dbReference type="KEGG" id="chn:A605_01075"/>
<feature type="binding site" evidence="5">
    <location>
        <position position="200"/>
    </location>
    <ligand>
        <name>Fe cation</name>
        <dbReference type="ChEBI" id="CHEBI:24875"/>
        <note>catalytic</note>
    </ligand>
</feature>
<accession>M1MU37</accession>
<comment type="cofactor">
    <cofactor evidence="5">
        <name>Fe(2+)</name>
        <dbReference type="ChEBI" id="CHEBI:29033"/>
    </cofactor>
    <text evidence="5">Binds 1 Fe(2+) ion per subunit.</text>
</comment>
<dbReference type="HOGENOM" id="CLU_039677_2_0_11"/>